<keyword evidence="4" id="KW-1185">Reference proteome</keyword>
<dbReference type="EMBL" id="JAOPGA020000773">
    <property type="protein sequence ID" value="KAL0481568.1"/>
    <property type="molecule type" value="Genomic_DNA"/>
</dbReference>
<feature type="region of interest" description="Disordered" evidence="1">
    <location>
        <begin position="47"/>
        <end position="69"/>
    </location>
</feature>
<feature type="region of interest" description="Disordered" evidence="1">
    <location>
        <begin position="278"/>
        <end position="322"/>
    </location>
</feature>
<reference evidence="3 4" key="1">
    <citation type="submission" date="2024-03" db="EMBL/GenBank/DDBJ databases">
        <title>The Acrasis kona genome and developmental transcriptomes reveal deep origins of eukaryotic multicellular pathways.</title>
        <authorList>
            <person name="Sheikh S."/>
            <person name="Fu C.-J."/>
            <person name="Brown M.W."/>
            <person name="Baldauf S.L."/>
        </authorList>
    </citation>
    <scope>NUCLEOTIDE SEQUENCE [LARGE SCALE GENOMIC DNA]</scope>
    <source>
        <strain evidence="3 4">ATCC MYA-3509</strain>
    </source>
</reference>
<dbReference type="GO" id="GO:0005634">
    <property type="term" value="C:nucleus"/>
    <property type="evidence" value="ECO:0007669"/>
    <property type="project" value="TreeGrafter"/>
</dbReference>
<dbReference type="Pfam" id="PF14555">
    <property type="entry name" value="UBA_4"/>
    <property type="match status" value="1"/>
</dbReference>
<dbReference type="InterPro" id="IPR009060">
    <property type="entry name" value="UBA-like_sf"/>
</dbReference>
<proteinExistence type="predicted"/>
<organism evidence="3 4">
    <name type="scientific">Acrasis kona</name>
    <dbReference type="NCBI Taxonomy" id="1008807"/>
    <lineage>
        <taxon>Eukaryota</taxon>
        <taxon>Discoba</taxon>
        <taxon>Heterolobosea</taxon>
        <taxon>Tetramitia</taxon>
        <taxon>Eutetramitia</taxon>
        <taxon>Acrasidae</taxon>
        <taxon>Acrasis</taxon>
    </lineage>
</organism>
<dbReference type="PANTHER" id="PTHR23322:SF6">
    <property type="entry name" value="UBX DOMAIN-CONTAINING PROTEIN 7"/>
    <property type="match status" value="1"/>
</dbReference>
<name>A0AAW2YXM7_9EUKA</name>
<feature type="region of interest" description="Disordered" evidence="1">
    <location>
        <begin position="360"/>
        <end position="388"/>
    </location>
</feature>
<dbReference type="InterPro" id="IPR006577">
    <property type="entry name" value="UAS"/>
</dbReference>
<dbReference type="AlphaFoldDB" id="A0AAW2YXM7"/>
<dbReference type="PANTHER" id="PTHR23322">
    <property type="entry name" value="FAS-ASSOCIATED PROTEIN"/>
    <property type="match status" value="1"/>
</dbReference>
<dbReference type="Gene3D" id="3.40.30.10">
    <property type="entry name" value="Glutaredoxin"/>
    <property type="match status" value="1"/>
</dbReference>
<dbReference type="SUPFAM" id="SSF46934">
    <property type="entry name" value="UBA-like"/>
    <property type="match status" value="1"/>
</dbReference>
<evidence type="ECO:0000256" key="1">
    <source>
        <dbReference type="SAM" id="MobiDB-lite"/>
    </source>
</evidence>
<dbReference type="InterPro" id="IPR050730">
    <property type="entry name" value="UBX_domain-protein"/>
</dbReference>
<evidence type="ECO:0000259" key="2">
    <source>
        <dbReference type="PROSITE" id="PS50033"/>
    </source>
</evidence>
<dbReference type="PROSITE" id="PS50330">
    <property type="entry name" value="UIM"/>
    <property type="match status" value="1"/>
</dbReference>
<feature type="compositionally biased region" description="Pro residues" evidence="1">
    <location>
        <begin position="291"/>
        <end position="305"/>
    </location>
</feature>
<evidence type="ECO:0000313" key="3">
    <source>
        <dbReference type="EMBL" id="KAL0481568.1"/>
    </source>
</evidence>
<dbReference type="GO" id="GO:0043130">
    <property type="term" value="F:ubiquitin binding"/>
    <property type="evidence" value="ECO:0007669"/>
    <property type="project" value="TreeGrafter"/>
</dbReference>
<dbReference type="PROSITE" id="PS50033">
    <property type="entry name" value="UBX"/>
    <property type="match status" value="1"/>
</dbReference>
<feature type="domain" description="UBX" evidence="2">
    <location>
        <begin position="408"/>
        <end position="448"/>
    </location>
</feature>
<dbReference type="InterPro" id="IPR001012">
    <property type="entry name" value="UBX_dom"/>
</dbReference>
<dbReference type="InterPro" id="IPR036249">
    <property type="entry name" value="Thioredoxin-like_sf"/>
</dbReference>
<dbReference type="CDD" id="cd14348">
    <property type="entry name" value="UBA_p47"/>
    <property type="match status" value="1"/>
</dbReference>
<sequence>MAENSESIIEFASITGAELDVARQYMEASGWQLDAAIELYFSEPPAARKETQTSDFDPFAQQQQQPHRDRLGVMEEEVRRPMDQHVSRLFGDEQDMMQPIQEEQPRGGFSSIIPSFLSESMPAFLRGRGQPQQPQHVNNQQTELTKGSDQFKKMFAAPKKLLFNGAFQDAQNEALSKEKWLLVNIQQDDVFDCHRLNRDTWNNELVSMLVELSFVFWQVDQASAEGNRFKSLYHCDDYPFIAIIDPRTGENVKHWTGFMNHVKMSDELQKFTDANSLDEHSIGGTASPTFSAPPPSITQPIPPPSSSSSSSSSSMQHEDEDEAYQRAIQESLSNIGSQQQQQHEMSEQDLIDAAIAASLQEHSQETAAEEQQATHESPSPQQEMITEKAPDVEYLDKVEEYIAKDSTDASLTTRLQLRLPSGKREVVKLLKQTPLVVVYALVRTKLSQEANTAPADVPAFTVVAVNKQLENVPDKTLIDANALGALLMISFN</sequence>
<dbReference type="Proteomes" id="UP001431209">
    <property type="component" value="Unassembled WGS sequence"/>
</dbReference>
<dbReference type="SUPFAM" id="SSF54236">
    <property type="entry name" value="Ubiquitin-like"/>
    <property type="match status" value="1"/>
</dbReference>
<dbReference type="InterPro" id="IPR029071">
    <property type="entry name" value="Ubiquitin-like_domsf"/>
</dbReference>
<dbReference type="SMART" id="SM00726">
    <property type="entry name" value="UIM"/>
    <property type="match status" value="2"/>
</dbReference>
<dbReference type="Pfam" id="PF00789">
    <property type="entry name" value="UBX"/>
    <property type="match status" value="1"/>
</dbReference>
<comment type="caution">
    <text evidence="3">The sequence shown here is derived from an EMBL/GenBank/DDBJ whole genome shotgun (WGS) entry which is preliminary data.</text>
</comment>
<dbReference type="CDD" id="cd02958">
    <property type="entry name" value="UAS"/>
    <property type="match status" value="1"/>
</dbReference>
<protein>
    <recommendedName>
        <fullName evidence="2">UBX domain-containing protein</fullName>
    </recommendedName>
</protein>
<feature type="compositionally biased region" description="Low complexity" evidence="1">
    <location>
        <begin position="365"/>
        <end position="377"/>
    </location>
</feature>
<dbReference type="InterPro" id="IPR003903">
    <property type="entry name" value="UIM_dom"/>
</dbReference>
<dbReference type="GO" id="GO:0043161">
    <property type="term" value="P:proteasome-mediated ubiquitin-dependent protein catabolic process"/>
    <property type="evidence" value="ECO:0007669"/>
    <property type="project" value="TreeGrafter"/>
</dbReference>
<accession>A0AAW2YXM7</accession>
<dbReference type="SUPFAM" id="SSF52833">
    <property type="entry name" value="Thioredoxin-like"/>
    <property type="match status" value="1"/>
</dbReference>
<dbReference type="SMART" id="SM00594">
    <property type="entry name" value="UAS"/>
    <property type="match status" value="1"/>
</dbReference>
<dbReference type="Pfam" id="PF13899">
    <property type="entry name" value="Thioredoxin_7"/>
    <property type="match status" value="1"/>
</dbReference>
<evidence type="ECO:0000313" key="4">
    <source>
        <dbReference type="Proteomes" id="UP001431209"/>
    </source>
</evidence>
<gene>
    <name evidence="3" type="ORF">AKO1_012302</name>
</gene>
<dbReference type="Gene3D" id="1.10.8.10">
    <property type="entry name" value="DNA helicase RuvA subunit, C-terminal domain"/>
    <property type="match status" value="1"/>
</dbReference>